<dbReference type="InterPro" id="IPR011006">
    <property type="entry name" value="CheY-like_superfamily"/>
</dbReference>
<comment type="caution">
    <text evidence="6">The sequence shown here is derived from an EMBL/GenBank/DDBJ whole genome shotgun (WGS) entry which is preliminary data.</text>
</comment>
<dbReference type="PROSITE" id="PS50887">
    <property type="entry name" value="GGDEF"/>
    <property type="match status" value="1"/>
</dbReference>
<evidence type="ECO:0000259" key="4">
    <source>
        <dbReference type="PROSITE" id="PS50883"/>
    </source>
</evidence>
<evidence type="ECO:0000256" key="2">
    <source>
        <dbReference type="PROSITE-ProRule" id="PRU00169"/>
    </source>
</evidence>
<dbReference type="Pfam" id="PF00072">
    <property type="entry name" value="Response_reg"/>
    <property type="match status" value="1"/>
</dbReference>
<dbReference type="PANTHER" id="PTHR44757:SF2">
    <property type="entry name" value="BIOFILM ARCHITECTURE MAINTENANCE PROTEIN MBAA"/>
    <property type="match status" value="1"/>
</dbReference>
<dbReference type="SUPFAM" id="SSF141868">
    <property type="entry name" value="EAL domain-like"/>
    <property type="match status" value="1"/>
</dbReference>
<dbReference type="PANTHER" id="PTHR44757">
    <property type="entry name" value="DIGUANYLATE CYCLASE DGCP"/>
    <property type="match status" value="1"/>
</dbReference>
<dbReference type="SMART" id="SM00052">
    <property type="entry name" value="EAL"/>
    <property type="match status" value="1"/>
</dbReference>
<dbReference type="InterPro" id="IPR001789">
    <property type="entry name" value="Sig_transdc_resp-reg_receiver"/>
</dbReference>
<keyword evidence="7" id="KW-1185">Reference proteome</keyword>
<name>A0A0W0VD90_9GAMM</name>
<feature type="domain" description="GGDEF" evidence="5">
    <location>
        <begin position="346"/>
        <end position="479"/>
    </location>
</feature>
<dbReference type="Proteomes" id="UP000055035">
    <property type="component" value="Unassembled WGS sequence"/>
</dbReference>
<dbReference type="SMART" id="SM00267">
    <property type="entry name" value="GGDEF"/>
    <property type="match status" value="1"/>
</dbReference>
<dbReference type="RefSeq" id="WP_058471772.1">
    <property type="nucleotide sequence ID" value="NZ_CAAAIC010000001.1"/>
</dbReference>
<dbReference type="PATRIC" id="fig|456.5.peg.2563"/>
<dbReference type="SUPFAM" id="SSF52172">
    <property type="entry name" value="CheY-like"/>
    <property type="match status" value="1"/>
</dbReference>
<dbReference type="Gene3D" id="3.40.50.2300">
    <property type="match status" value="1"/>
</dbReference>
<dbReference type="InterPro" id="IPR035919">
    <property type="entry name" value="EAL_sf"/>
</dbReference>
<accession>A0A0W0VD90</accession>
<evidence type="ECO:0000259" key="3">
    <source>
        <dbReference type="PROSITE" id="PS50110"/>
    </source>
</evidence>
<dbReference type="Pfam" id="PF00563">
    <property type="entry name" value="EAL"/>
    <property type="match status" value="1"/>
</dbReference>
<dbReference type="CDD" id="cd01948">
    <property type="entry name" value="EAL"/>
    <property type="match status" value="1"/>
</dbReference>
<protein>
    <submittedName>
        <fullName evidence="6">Regulatory protein (GGDEF and EAL domains)</fullName>
    </submittedName>
</protein>
<dbReference type="InterPro" id="IPR000160">
    <property type="entry name" value="GGDEF_dom"/>
</dbReference>
<comment type="cofactor">
    <cofactor evidence="1">
        <name>Mg(2+)</name>
        <dbReference type="ChEBI" id="CHEBI:18420"/>
    </cofactor>
</comment>
<proteinExistence type="predicted"/>
<dbReference type="InterPro" id="IPR043128">
    <property type="entry name" value="Rev_trsase/Diguanyl_cyclase"/>
</dbReference>
<feature type="domain" description="EAL" evidence="4">
    <location>
        <begin position="488"/>
        <end position="741"/>
    </location>
</feature>
<feature type="modified residue" description="4-aspartylphosphate" evidence="2">
    <location>
        <position position="89"/>
    </location>
</feature>
<dbReference type="AlphaFoldDB" id="A0A0W0VD90"/>
<dbReference type="EMBL" id="LNYJ01000011">
    <property type="protein sequence ID" value="KTD18078.1"/>
    <property type="molecule type" value="Genomic_DNA"/>
</dbReference>
<dbReference type="GO" id="GO:0000160">
    <property type="term" value="P:phosphorelay signal transduction system"/>
    <property type="evidence" value="ECO:0007669"/>
    <property type="project" value="InterPro"/>
</dbReference>
<dbReference type="InterPro" id="IPR029787">
    <property type="entry name" value="Nucleotide_cyclase"/>
</dbReference>
<dbReference type="PROSITE" id="PS50883">
    <property type="entry name" value="EAL"/>
    <property type="match status" value="1"/>
</dbReference>
<evidence type="ECO:0000313" key="7">
    <source>
        <dbReference type="Proteomes" id="UP000055035"/>
    </source>
</evidence>
<dbReference type="FunFam" id="3.30.70.270:FF:000001">
    <property type="entry name" value="Diguanylate cyclase domain protein"/>
    <property type="match status" value="1"/>
</dbReference>
<dbReference type="Gene3D" id="3.20.20.450">
    <property type="entry name" value="EAL domain"/>
    <property type="match status" value="1"/>
</dbReference>
<dbReference type="SUPFAM" id="SSF55785">
    <property type="entry name" value="PYP-like sensor domain (PAS domain)"/>
    <property type="match status" value="1"/>
</dbReference>
<feature type="domain" description="Response regulatory" evidence="3">
    <location>
        <begin position="9"/>
        <end position="158"/>
    </location>
</feature>
<dbReference type="SUPFAM" id="SSF55073">
    <property type="entry name" value="Nucleotide cyclase"/>
    <property type="match status" value="1"/>
</dbReference>
<dbReference type="InterPro" id="IPR052155">
    <property type="entry name" value="Biofilm_reg_signaling"/>
</dbReference>
<evidence type="ECO:0000313" key="6">
    <source>
        <dbReference type="EMBL" id="KTD18078.1"/>
    </source>
</evidence>
<dbReference type="STRING" id="456.Ljor_2384"/>
<dbReference type="PROSITE" id="PS50110">
    <property type="entry name" value="RESPONSE_REGULATORY"/>
    <property type="match status" value="1"/>
</dbReference>
<dbReference type="Pfam" id="PF12860">
    <property type="entry name" value="PAS_7"/>
    <property type="match status" value="1"/>
</dbReference>
<dbReference type="GO" id="GO:0003824">
    <property type="term" value="F:catalytic activity"/>
    <property type="evidence" value="ECO:0007669"/>
    <property type="project" value="UniProtKB-ARBA"/>
</dbReference>
<organism evidence="6 7">
    <name type="scientific">Legionella jordanis</name>
    <dbReference type="NCBI Taxonomy" id="456"/>
    <lineage>
        <taxon>Bacteria</taxon>
        <taxon>Pseudomonadati</taxon>
        <taxon>Pseudomonadota</taxon>
        <taxon>Gammaproteobacteria</taxon>
        <taxon>Legionellales</taxon>
        <taxon>Legionellaceae</taxon>
        <taxon>Legionella</taxon>
    </lineage>
</organism>
<sequence length="743" mass="85166">MYDTKSNIKVLIIDDNPAIHADFKKILGPKESIEHLRLNSLDSQLFDEPGNSSGFPHFKLDSAMQGYEAVVKVDQALKQNEPYAVAFLDIRMPPGIDGIETAKKIWQLDPNIQIVLCTAYSDYTWEETIRYLGQRDNLLILKKPFDPITVRQLCCALCHKWQLLQESREYTEQLENKVQERTQSLQELLSVTRSTLESSADGILVMNNLNQVIDFNENLRKLFKIPDEVISSKDANYLLHHIAQKISQPDIFLTLAEKLSKSNSKTKTISLKCKDNHILEIYTQPYKMKDKVSGRIWCFRDITKRAQLEEQLQYQATHDSLTDLPNRILLTERLSQILSQSRRHGNHFCVLFVDLDRFKLINDSFNHIAGDKLLQDVVRRLRAVMREEDILARLGGDEFIAVLDSLQDEAHTANIAQKLLEVFSDPFIINGHEITVTASIGIATYPRDGESIDELLRNADIAMYRAKEQGGNQFQFYTHSLGQKSLAKLTLESELHRAIENEEFILCYQPQIDLATRKLVSAEALIRWQHPERGIILPIDFIPVAEESGLIIPIGEWVLREACRQNKRWQELGFPRIRVAVNVATKQLKQRNFKTVVERILTETGLNPQDLEIEITENIVLTGREAMSIFNDLKQLGVNLALDNFGSGYTILNHLKLFPIDRLKIDPSYITHIHSSKVDEIIIEAIITLAKNLNLDVLAEGVESKEQIDFLKDRQCNGVQGYYFCKPLDVTDFQHFLQNTFSS</sequence>
<dbReference type="OrthoDB" id="9804951at2"/>
<dbReference type="NCBIfam" id="TIGR00254">
    <property type="entry name" value="GGDEF"/>
    <property type="match status" value="1"/>
</dbReference>
<dbReference type="Gene3D" id="3.30.70.270">
    <property type="match status" value="1"/>
</dbReference>
<reference evidence="6 7" key="1">
    <citation type="submission" date="2015-11" db="EMBL/GenBank/DDBJ databases">
        <title>Genomic analysis of 38 Legionella species identifies large and diverse effector repertoires.</title>
        <authorList>
            <person name="Burstein D."/>
            <person name="Amaro F."/>
            <person name="Zusman T."/>
            <person name="Lifshitz Z."/>
            <person name="Cohen O."/>
            <person name="Gilbert J.A."/>
            <person name="Pupko T."/>
            <person name="Shuman H.A."/>
            <person name="Segal G."/>
        </authorList>
    </citation>
    <scope>NUCLEOTIDE SEQUENCE [LARGE SCALE GENOMIC DNA]</scope>
    <source>
        <strain evidence="6 7">BL-540</strain>
    </source>
</reference>
<keyword evidence="2" id="KW-0597">Phosphoprotein</keyword>
<dbReference type="InterPro" id="IPR035965">
    <property type="entry name" value="PAS-like_dom_sf"/>
</dbReference>
<evidence type="ECO:0000256" key="1">
    <source>
        <dbReference type="ARBA" id="ARBA00001946"/>
    </source>
</evidence>
<dbReference type="Pfam" id="PF00990">
    <property type="entry name" value="GGDEF"/>
    <property type="match status" value="1"/>
</dbReference>
<dbReference type="Gene3D" id="3.30.450.20">
    <property type="entry name" value="PAS domain"/>
    <property type="match status" value="1"/>
</dbReference>
<dbReference type="CDD" id="cd01949">
    <property type="entry name" value="GGDEF"/>
    <property type="match status" value="1"/>
</dbReference>
<dbReference type="InterPro" id="IPR001633">
    <property type="entry name" value="EAL_dom"/>
</dbReference>
<evidence type="ECO:0000259" key="5">
    <source>
        <dbReference type="PROSITE" id="PS50887"/>
    </source>
</evidence>
<gene>
    <name evidence="6" type="ORF">Ljor_2384</name>
</gene>